<sequence>MNAVAVTTQSCTQKSTIVAFGSRLRSLRRRHGFTQLGLSVAMFFSREYVALVERGLRAPSAAFVQRAEAALNADGELQQAYDAIQRSRAHDAQSHAARRLTAGRRGRIGTAAGRLRGVTLELPGGELPTAWLTAIDDLQGVLRDELRPVAADDHVIALEQRCADLAAAAGKTVGWTEVLSSSALGAADAGALLRQPLRMDDAERVSAVLAAFAALSADALLMLGHRDRAAEWYQLAAPEHRQQSATGDQDDSPEHAATASPDRDEPSAETCRGSVPPSWPSLTLRNRTPKPRAMGPAKAAARLRTRRSRPRGRDGRAPPA</sequence>
<evidence type="ECO:0000256" key="1">
    <source>
        <dbReference type="SAM" id="MobiDB-lite"/>
    </source>
</evidence>
<dbReference type="PROSITE" id="PS50943">
    <property type="entry name" value="HTH_CROC1"/>
    <property type="match status" value="1"/>
</dbReference>
<dbReference type="Gene3D" id="1.10.260.40">
    <property type="entry name" value="lambda repressor-like DNA-binding domains"/>
    <property type="match status" value="1"/>
</dbReference>
<feature type="compositionally biased region" description="Basic and acidic residues" evidence="1">
    <location>
        <begin position="311"/>
        <end position="320"/>
    </location>
</feature>
<dbReference type="RefSeq" id="WP_380126004.1">
    <property type="nucleotide sequence ID" value="NZ_JBHSIU010000071.1"/>
</dbReference>
<dbReference type="InterPro" id="IPR010982">
    <property type="entry name" value="Lambda_DNA-bd_dom_sf"/>
</dbReference>
<evidence type="ECO:0000313" key="3">
    <source>
        <dbReference type="EMBL" id="MFC5005366.1"/>
    </source>
</evidence>
<dbReference type="EMBL" id="JBHSIU010000071">
    <property type="protein sequence ID" value="MFC5005366.1"/>
    <property type="molecule type" value="Genomic_DNA"/>
</dbReference>
<evidence type="ECO:0000259" key="2">
    <source>
        <dbReference type="PROSITE" id="PS50943"/>
    </source>
</evidence>
<comment type="caution">
    <text evidence="3">The sequence shown here is derived from an EMBL/GenBank/DDBJ whole genome shotgun (WGS) entry which is preliminary data.</text>
</comment>
<name>A0ABV9W9H3_9ACTN</name>
<proteinExistence type="predicted"/>
<feature type="region of interest" description="Disordered" evidence="1">
    <location>
        <begin position="238"/>
        <end position="320"/>
    </location>
</feature>
<keyword evidence="4" id="KW-1185">Reference proteome</keyword>
<protein>
    <submittedName>
        <fullName evidence="3">Helix-turn-helix domain-containing protein</fullName>
    </submittedName>
</protein>
<dbReference type="Pfam" id="PF13560">
    <property type="entry name" value="HTH_31"/>
    <property type="match status" value="1"/>
</dbReference>
<accession>A0ABV9W9H3</accession>
<gene>
    <name evidence="3" type="ORF">ACFPIJ_46990</name>
</gene>
<dbReference type="Proteomes" id="UP001595912">
    <property type="component" value="Unassembled WGS sequence"/>
</dbReference>
<feature type="compositionally biased region" description="Basic residues" evidence="1">
    <location>
        <begin position="301"/>
        <end position="310"/>
    </location>
</feature>
<dbReference type="SMART" id="SM00530">
    <property type="entry name" value="HTH_XRE"/>
    <property type="match status" value="1"/>
</dbReference>
<dbReference type="SUPFAM" id="SSF47413">
    <property type="entry name" value="lambda repressor-like DNA-binding domains"/>
    <property type="match status" value="1"/>
</dbReference>
<organism evidence="3 4">
    <name type="scientific">Dactylosporangium cerinum</name>
    <dbReference type="NCBI Taxonomy" id="1434730"/>
    <lineage>
        <taxon>Bacteria</taxon>
        <taxon>Bacillati</taxon>
        <taxon>Actinomycetota</taxon>
        <taxon>Actinomycetes</taxon>
        <taxon>Micromonosporales</taxon>
        <taxon>Micromonosporaceae</taxon>
        <taxon>Dactylosporangium</taxon>
    </lineage>
</organism>
<evidence type="ECO:0000313" key="4">
    <source>
        <dbReference type="Proteomes" id="UP001595912"/>
    </source>
</evidence>
<reference evidence="4" key="1">
    <citation type="journal article" date="2019" name="Int. J. Syst. Evol. Microbiol.">
        <title>The Global Catalogue of Microorganisms (GCM) 10K type strain sequencing project: providing services to taxonomists for standard genome sequencing and annotation.</title>
        <authorList>
            <consortium name="The Broad Institute Genomics Platform"/>
            <consortium name="The Broad Institute Genome Sequencing Center for Infectious Disease"/>
            <person name="Wu L."/>
            <person name="Ma J."/>
        </authorList>
    </citation>
    <scope>NUCLEOTIDE SEQUENCE [LARGE SCALE GENOMIC DNA]</scope>
    <source>
        <strain evidence="4">CGMCC 4.7152</strain>
    </source>
</reference>
<feature type="domain" description="HTH cro/C1-type" evidence="2">
    <location>
        <begin position="24"/>
        <end position="78"/>
    </location>
</feature>
<dbReference type="InterPro" id="IPR001387">
    <property type="entry name" value="Cro/C1-type_HTH"/>
</dbReference>